<evidence type="ECO:0008006" key="5">
    <source>
        <dbReference type="Google" id="ProtNLM"/>
    </source>
</evidence>
<accession>A0A5D2MH68</accession>
<feature type="domain" description="HAT C-terminal dimerisation" evidence="1">
    <location>
        <begin position="414"/>
        <end position="464"/>
    </location>
</feature>
<keyword evidence="4" id="KW-1185">Reference proteome</keyword>
<gene>
    <name evidence="3" type="ORF">ES332_A13G059000v1</name>
</gene>
<dbReference type="InterPro" id="IPR055298">
    <property type="entry name" value="AtLOH3-like"/>
</dbReference>
<name>A0A5D2MH68_GOSTO</name>
<reference evidence="3 4" key="1">
    <citation type="submission" date="2019-07" db="EMBL/GenBank/DDBJ databases">
        <title>WGS assembly of Gossypium tomentosum.</title>
        <authorList>
            <person name="Chen Z.J."/>
            <person name="Sreedasyam A."/>
            <person name="Ando A."/>
            <person name="Song Q."/>
            <person name="De L."/>
            <person name="Hulse-Kemp A."/>
            <person name="Ding M."/>
            <person name="Ye W."/>
            <person name="Kirkbride R."/>
            <person name="Jenkins J."/>
            <person name="Plott C."/>
            <person name="Lovell J."/>
            <person name="Lin Y.-M."/>
            <person name="Vaughn R."/>
            <person name="Liu B."/>
            <person name="Li W."/>
            <person name="Simpson S."/>
            <person name="Scheffler B."/>
            <person name="Saski C."/>
            <person name="Grover C."/>
            <person name="Hu G."/>
            <person name="Conover J."/>
            <person name="Carlson J."/>
            <person name="Shu S."/>
            <person name="Boston L."/>
            <person name="Williams M."/>
            <person name="Peterson D."/>
            <person name="Mcgee K."/>
            <person name="Jones D."/>
            <person name="Wendel J."/>
            <person name="Stelly D."/>
            <person name="Grimwood J."/>
            <person name="Schmutz J."/>
        </authorList>
    </citation>
    <scope>NUCLEOTIDE SEQUENCE [LARGE SCALE GENOMIC DNA]</scope>
    <source>
        <strain evidence="3">7179.01</strain>
    </source>
</reference>
<dbReference type="Pfam" id="PF14291">
    <property type="entry name" value="DUF4371"/>
    <property type="match status" value="1"/>
</dbReference>
<sequence>MCAFLNHKSCQDLLNHSRHIKKIINGQRCAFRGHDLTLNSRNRASYNDKVSKVILDNAPRNAKYTSHLIQKEILRILANKVHHKIHEDIGNSKFCIIIDEAHDESKMGQKAIILRYVDEKGFIKERFFDLVHVQDIVAITLKEEICVALSRHCLDTQNIRGQGYDALFLNDCPYAYCVHCLAHRLQLALVTASRKVIPIHNFFSDLNFILNIISASCKCHDQLQAAQTIEIANMLEIDELETENIIENTTTYKKITSFGFIFILHLVKEIIGITYIICQLLQQKSQDTVNAMYLVSSTKTLIQKLREDGWNNLLEVVKAFCEKHSIEVLVMDSLYVVKRDRHQHVYFNMKHHYRVEIFNATIDTQFLELNSRFNQWTIDLLTLSSALDPKDAYKSFNMDDICCIVEKYYPLDFTKLVHLLLTFPVSTVTTERAFSVMKIIKTRLRNKMEDEFLTDNLIVYVEREIAENFDLDSIFSDFISLKERYAQFSQMSRCVVSRHVYEYGHCKNILLVARAYYQKVYNT</sequence>
<proteinExistence type="predicted"/>
<dbReference type="AlphaFoldDB" id="A0A5D2MH68"/>
<dbReference type="SUPFAM" id="SSF53098">
    <property type="entry name" value="Ribonuclease H-like"/>
    <property type="match status" value="1"/>
</dbReference>
<protein>
    <recommendedName>
        <fullName evidence="5">HAT C-terminal dimerisation domain-containing protein</fullName>
    </recommendedName>
</protein>
<dbReference type="PANTHER" id="PTHR11697:SF230">
    <property type="entry name" value="ZINC FINGER, MYM DOMAIN CONTAINING 1"/>
    <property type="match status" value="1"/>
</dbReference>
<dbReference type="GO" id="GO:0046983">
    <property type="term" value="F:protein dimerization activity"/>
    <property type="evidence" value="ECO:0007669"/>
    <property type="project" value="InterPro"/>
</dbReference>
<dbReference type="Pfam" id="PF05699">
    <property type="entry name" value="Dimer_Tnp_hAT"/>
    <property type="match status" value="1"/>
</dbReference>
<dbReference type="PANTHER" id="PTHR11697">
    <property type="entry name" value="GENERAL TRANSCRIPTION FACTOR 2-RELATED ZINC FINGER PROTEIN"/>
    <property type="match status" value="1"/>
</dbReference>
<dbReference type="Proteomes" id="UP000322667">
    <property type="component" value="Chromosome A13"/>
</dbReference>
<evidence type="ECO:0000259" key="2">
    <source>
        <dbReference type="Pfam" id="PF14291"/>
    </source>
</evidence>
<feature type="domain" description="DUF4371" evidence="2">
    <location>
        <begin position="14"/>
        <end position="166"/>
    </location>
</feature>
<organism evidence="3 4">
    <name type="scientific">Gossypium tomentosum</name>
    <name type="common">Hawaiian cotton</name>
    <name type="synonym">Gossypium sandvicense</name>
    <dbReference type="NCBI Taxonomy" id="34277"/>
    <lineage>
        <taxon>Eukaryota</taxon>
        <taxon>Viridiplantae</taxon>
        <taxon>Streptophyta</taxon>
        <taxon>Embryophyta</taxon>
        <taxon>Tracheophyta</taxon>
        <taxon>Spermatophyta</taxon>
        <taxon>Magnoliopsida</taxon>
        <taxon>eudicotyledons</taxon>
        <taxon>Gunneridae</taxon>
        <taxon>Pentapetalae</taxon>
        <taxon>rosids</taxon>
        <taxon>malvids</taxon>
        <taxon>Malvales</taxon>
        <taxon>Malvaceae</taxon>
        <taxon>Malvoideae</taxon>
        <taxon>Gossypium</taxon>
    </lineage>
</organism>
<dbReference type="InterPro" id="IPR008906">
    <property type="entry name" value="HATC_C_dom"/>
</dbReference>
<evidence type="ECO:0000313" key="3">
    <source>
        <dbReference type="EMBL" id="TYH90584.1"/>
    </source>
</evidence>
<dbReference type="InterPro" id="IPR025398">
    <property type="entry name" value="DUF4371"/>
</dbReference>
<evidence type="ECO:0000313" key="4">
    <source>
        <dbReference type="Proteomes" id="UP000322667"/>
    </source>
</evidence>
<dbReference type="EMBL" id="CM017622">
    <property type="protein sequence ID" value="TYH90584.1"/>
    <property type="molecule type" value="Genomic_DNA"/>
</dbReference>
<dbReference type="InterPro" id="IPR012337">
    <property type="entry name" value="RNaseH-like_sf"/>
</dbReference>
<evidence type="ECO:0000259" key="1">
    <source>
        <dbReference type="Pfam" id="PF05699"/>
    </source>
</evidence>